<accession>A0A2K8L7K4</accession>
<dbReference type="AlphaFoldDB" id="A0A2K8L7K4"/>
<evidence type="ECO:0000313" key="4">
    <source>
        <dbReference type="Proteomes" id="UP000231701"/>
    </source>
</evidence>
<dbReference type="OrthoDB" id="507476at2"/>
<dbReference type="InterPro" id="IPR019734">
    <property type="entry name" value="TPR_rpt"/>
</dbReference>
<feature type="domain" description="LapB rubredoxin metal binding" evidence="2">
    <location>
        <begin position="346"/>
        <end position="373"/>
    </location>
</feature>
<dbReference type="KEGG" id="maes:Ga0123461_1844"/>
<dbReference type="GO" id="GO:0046872">
    <property type="term" value="F:metal ion binding"/>
    <property type="evidence" value="ECO:0007669"/>
    <property type="project" value="UniProtKB-KW"/>
</dbReference>
<dbReference type="RefSeq" id="WP_100278046.1">
    <property type="nucleotide sequence ID" value="NZ_CP018799.1"/>
</dbReference>
<dbReference type="Pfam" id="PF18073">
    <property type="entry name" value="Zn_ribbon_LapB"/>
    <property type="match status" value="1"/>
</dbReference>
<reference evidence="3 4" key="1">
    <citation type="submission" date="2016-12" db="EMBL/GenBank/DDBJ databases">
        <title>Isolation and genomic insights into novel planktonic Zetaproteobacteria from stratified waters of the Chesapeake Bay.</title>
        <authorList>
            <person name="McAllister S.M."/>
            <person name="Kato S."/>
            <person name="Chan C.S."/>
            <person name="Chiu B.K."/>
            <person name="Field E.K."/>
        </authorList>
    </citation>
    <scope>NUCLEOTIDE SEQUENCE [LARGE SCALE GENOMIC DNA]</scope>
    <source>
        <strain evidence="3 4">CP-5</strain>
    </source>
</reference>
<proteinExistence type="predicted"/>
<dbReference type="SMART" id="SM00028">
    <property type="entry name" value="TPR"/>
    <property type="match status" value="3"/>
</dbReference>
<dbReference type="Gene3D" id="1.25.40.10">
    <property type="entry name" value="Tetratricopeptide repeat domain"/>
    <property type="match status" value="1"/>
</dbReference>
<dbReference type="InterPro" id="IPR041166">
    <property type="entry name" value="Rubredoxin_2"/>
</dbReference>
<gene>
    <name evidence="3" type="ORF">Ga0123461_1844</name>
</gene>
<sequence length="379" mass="42532">MNTLLLAITAIALVVLVALVLRPLQEQEQPKQEEDERISPLLRGINYLLSDEPDRALQEMVQVARLRSEAADVYMALGEMFRSKGEIGRAVRIHQNLLARPDLPQSMHLQAHLALALDFQTGGLLDRALMQYQKALDIRSDHAGALEASLRIREQSKEWLLAEELLSRLERVRNESDSSHRAYLFSEMASQSCSDGDRDSAAEYAARALELDPACAPAHMVEIELALQAGEVEVAEAGVRALKAHSHEHFPLVISLLVQYKDFYAKHGLALLYEFCQQGRDAELVLAWLEVVATAHGRQEAVNLCSELGFVPGTLRESLRLQAVIGDESDPHTKFSMQWRTTAKNYICEQCGVEVVVVRWQCPQCHTWGTLHPKQEEKV</sequence>
<dbReference type="SUPFAM" id="SSF48452">
    <property type="entry name" value="TPR-like"/>
    <property type="match status" value="1"/>
</dbReference>
<organism evidence="3 4">
    <name type="scientific">Mariprofundus aestuarium</name>
    <dbReference type="NCBI Taxonomy" id="1921086"/>
    <lineage>
        <taxon>Bacteria</taxon>
        <taxon>Pseudomonadati</taxon>
        <taxon>Pseudomonadota</taxon>
        <taxon>Candidatius Mariprofundia</taxon>
        <taxon>Mariprofundales</taxon>
        <taxon>Mariprofundaceae</taxon>
        <taxon>Mariprofundus</taxon>
    </lineage>
</organism>
<keyword evidence="1" id="KW-0479">Metal-binding</keyword>
<name>A0A2K8L7K4_MARES</name>
<protein>
    <submittedName>
        <fullName evidence="3">Lipopolysaccharide biosynthesis regulator YciM</fullName>
    </submittedName>
</protein>
<keyword evidence="4" id="KW-1185">Reference proteome</keyword>
<dbReference type="EMBL" id="CP018799">
    <property type="protein sequence ID" value="ATX80256.1"/>
    <property type="molecule type" value="Genomic_DNA"/>
</dbReference>
<dbReference type="InterPro" id="IPR011990">
    <property type="entry name" value="TPR-like_helical_dom_sf"/>
</dbReference>
<evidence type="ECO:0000313" key="3">
    <source>
        <dbReference type="EMBL" id="ATX80256.1"/>
    </source>
</evidence>
<evidence type="ECO:0000256" key="1">
    <source>
        <dbReference type="ARBA" id="ARBA00022723"/>
    </source>
</evidence>
<evidence type="ECO:0000259" key="2">
    <source>
        <dbReference type="Pfam" id="PF18073"/>
    </source>
</evidence>
<dbReference type="Proteomes" id="UP000231701">
    <property type="component" value="Chromosome"/>
</dbReference>